<keyword evidence="7" id="KW-0963">Cytoplasm</keyword>
<dbReference type="AlphaFoldDB" id="A0AAJ0GJJ2"/>
<keyword evidence="5 7" id="KW-0012">Acyltransferase</keyword>
<dbReference type="SUPFAM" id="SSF55729">
    <property type="entry name" value="Acyl-CoA N-acyltransferases (Nat)"/>
    <property type="match status" value="1"/>
</dbReference>
<evidence type="ECO:0000259" key="12">
    <source>
        <dbReference type="Pfam" id="PF10394"/>
    </source>
</evidence>
<sequence>MDEEQLQELEAQIKAEVDEWSSNSNECFAIDIVRGDGSKDTFRPEFTYPIFGEEEAIFGYQDLEINVSFAAHNLRPHLAVSYEDKFEDRGGVKPTDIHEALRDFLPALAFSNEDVEDALRDDNAASFKPPGERIHQYSRSGQRFEIWCANLSDPDARQLLQNMEALVPIFIEGGSMLQLEQDWTTQRWRLFLLYAIRPKPSAGSTYSQYSLVGYGTSYRVFTFPDRMEPLQSDIDTFALSTRSTDDFLPPADLDIDPTALQDATGANEVGSPVDLPSRERLSQFLILPPFQKEGHGQELYSAMYTTLIAPPNIREFTVEDPNEAFDDLRDLCDLLHLRAHDPEFAALRITTDIPADKLASADDLPTDLIVPIAARNAIMKRTKLMQRQFDRLVEMHTLSFIPTLSRDRARTTKREKASNPNDKAYFFWRLYAKQRLYIFNRDQLAQLEREERIEKLESALDAVQEAYGEMIEKVEKREKEGYGKVNGNGGGSPTAVEGATPKGKGRKRKTIEDDEDEDEEMEVVANGHKKART</sequence>
<dbReference type="InterPro" id="IPR016181">
    <property type="entry name" value="Acyl_CoA_acyltransferase"/>
</dbReference>
<keyword evidence="7" id="KW-0539">Nucleus</keyword>
<proteinExistence type="inferred from homology"/>
<feature type="binding site" evidence="9">
    <location>
        <begin position="284"/>
        <end position="286"/>
    </location>
    <ligand>
        <name>acetyl-CoA</name>
        <dbReference type="ChEBI" id="CHEBI:57288"/>
    </ligand>
</feature>
<dbReference type="PANTHER" id="PTHR12046">
    <property type="entry name" value="HISTONE ACETYLTRANSFERASE TYPE B CATALYTIC SUBUNIT"/>
    <property type="match status" value="1"/>
</dbReference>
<evidence type="ECO:0000256" key="3">
    <source>
        <dbReference type="ARBA" id="ARBA00021268"/>
    </source>
</evidence>
<keyword evidence="4 7" id="KW-0808">Transferase</keyword>
<feature type="region of interest" description="Disordered" evidence="11">
    <location>
        <begin position="478"/>
        <end position="533"/>
    </location>
</feature>
<dbReference type="GO" id="GO:0000781">
    <property type="term" value="C:chromosome, telomeric region"/>
    <property type="evidence" value="ECO:0007669"/>
    <property type="project" value="GOC"/>
</dbReference>
<dbReference type="InterPro" id="IPR037113">
    <property type="entry name" value="Hat1_N_sf"/>
</dbReference>
<evidence type="ECO:0000256" key="10">
    <source>
        <dbReference type="PIRSR" id="PIRSR038084-3"/>
    </source>
</evidence>
<dbReference type="EMBL" id="JAWDJX010000001">
    <property type="protein sequence ID" value="KAK3058825.1"/>
    <property type="molecule type" value="Genomic_DNA"/>
</dbReference>
<feature type="active site" description="Proton donor/acceptor" evidence="8">
    <location>
        <position position="319"/>
    </location>
</feature>
<gene>
    <name evidence="13" type="primary">HAT1</name>
    <name evidence="13" type="ORF">LTR09_000390</name>
</gene>
<evidence type="ECO:0000256" key="5">
    <source>
        <dbReference type="ARBA" id="ARBA00023315"/>
    </source>
</evidence>
<comment type="catalytic activity">
    <reaction evidence="6 7">
        <text>L-lysyl-[protein] + acetyl-CoA = N(6)-acetyl-L-lysyl-[protein] + CoA + H(+)</text>
        <dbReference type="Rhea" id="RHEA:45948"/>
        <dbReference type="Rhea" id="RHEA-COMP:9752"/>
        <dbReference type="Rhea" id="RHEA-COMP:10731"/>
        <dbReference type="ChEBI" id="CHEBI:15378"/>
        <dbReference type="ChEBI" id="CHEBI:29969"/>
        <dbReference type="ChEBI" id="CHEBI:57287"/>
        <dbReference type="ChEBI" id="CHEBI:57288"/>
        <dbReference type="ChEBI" id="CHEBI:61930"/>
        <dbReference type="EC" id="2.3.1.48"/>
    </reaction>
</comment>
<organism evidence="13 14">
    <name type="scientific">Extremus antarcticus</name>
    <dbReference type="NCBI Taxonomy" id="702011"/>
    <lineage>
        <taxon>Eukaryota</taxon>
        <taxon>Fungi</taxon>
        <taxon>Dikarya</taxon>
        <taxon>Ascomycota</taxon>
        <taxon>Pezizomycotina</taxon>
        <taxon>Dothideomycetes</taxon>
        <taxon>Dothideomycetidae</taxon>
        <taxon>Mycosphaerellales</taxon>
        <taxon>Extremaceae</taxon>
        <taxon>Extremus</taxon>
    </lineage>
</organism>
<dbReference type="Pfam" id="PF10394">
    <property type="entry name" value="Hat1_N"/>
    <property type="match status" value="1"/>
</dbReference>
<comment type="subcellular location">
    <subcellularLocation>
        <location evidence="7">Cytoplasm</location>
    </subcellularLocation>
    <subcellularLocation>
        <location evidence="7">Nucleus</location>
    </subcellularLocation>
</comment>
<name>A0AAJ0GJJ2_9PEZI</name>
<dbReference type="GO" id="GO:0005737">
    <property type="term" value="C:cytoplasm"/>
    <property type="evidence" value="ECO:0007669"/>
    <property type="project" value="UniProtKB-SubCell"/>
</dbReference>
<dbReference type="GO" id="GO:0031509">
    <property type="term" value="P:subtelomeric heterochromatin formation"/>
    <property type="evidence" value="ECO:0007669"/>
    <property type="project" value="InterPro"/>
</dbReference>
<reference evidence="13" key="1">
    <citation type="submission" date="2023-04" db="EMBL/GenBank/DDBJ databases">
        <title>Black Yeasts Isolated from many extreme environments.</title>
        <authorList>
            <person name="Coleine C."/>
            <person name="Stajich J.E."/>
            <person name="Selbmann L."/>
        </authorList>
    </citation>
    <scope>NUCLEOTIDE SEQUENCE</scope>
    <source>
        <strain evidence="13">CCFEE 5312</strain>
    </source>
</reference>
<dbReference type="Gene3D" id="3.40.630.30">
    <property type="match status" value="1"/>
</dbReference>
<feature type="compositionally biased region" description="Acidic residues" evidence="11">
    <location>
        <begin position="512"/>
        <end position="522"/>
    </location>
</feature>
<evidence type="ECO:0000256" key="9">
    <source>
        <dbReference type="PIRSR" id="PIRSR038084-2"/>
    </source>
</evidence>
<evidence type="ECO:0000313" key="14">
    <source>
        <dbReference type="Proteomes" id="UP001271007"/>
    </source>
</evidence>
<accession>A0AAJ0GJJ2</accession>
<comment type="subunit">
    <text evidence="7">Component of the HAT-B complex composed of at least HAT1 and HAT2. The HAT-B complex binds to histone H4 tail.</text>
</comment>
<feature type="binding site" evidence="9">
    <location>
        <position position="322"/>
    </location>
    <ligand>
        <name>acetyl-CoA</name>
        <dbReference type="ChEBI" id="CHEBI:57288"/>
    </ligand>
</feature>
<keyword evidence="14" id="KW-1185">Reference proteome</keyword>
<evidence type="ECO:0000256" key="11">
    <source>
        <dbReference type="SAM" id="MobiDB-lite"/>
    </source>
</evidence>
<evidence type="ECO:0000256" key="1">
    <source>
        <dbReference type="ARBA" id="ARBA00010543"/>
    </source>
</evidence>
<dbReference type="GO" id="GO:0005634">
    <property type="term" value="C:nucleus"/>
    <property type="evidence" value="ECO:0007669"/>
    <property type="project" value="UniProtKB-SubCell"/>
</dbReference>
<evidence type="ECO:0000313" key="13">
    <source>
        <dbReference type="EMBL" id="KAK3058825.1"/>
    </source>
</evidence>
<dbReference type="EC" id="2.3.1.48" evidence="2 7"/>
<dbReference type="GO" id="GO:0004402">
    <property type="term" value="F:histone acetyltransferase activity"/>
    <property type="evidence" value="ECO:0007669"/>
    <property type="project" value="UniProtKB-UniRule"/>
</dbReference>
<comment type="caution">
    <text evidence="13">The sequence shown here is derived from an EMBL/GenBank/DDBJ whole genome shotgun (WGS) entry which is preliminary data.</text>
</comment>
<comment type="similarity">
    <text evidence="1 7">Belongs to the HAT1 family.</text>
</comment>
<evidence type="ECO:0000256" key="6">
    <source>
        <dbReference type="ARBA" id="ARBA00048017"/>
    </source>
</evidence>
<comment type="function">
    <text evidence="7">Catalytic component of the histone acetylase B (HAT-B) complex. Has intrinsic substrate specificity that modifies lysine in recognition sequence GXGKXG. Involved in DNA double-strand break repair.</text>
</comment>
<feature type="site" description="Interaction with histone H4 N-terminus" evidence="10">
    <location>
        <position position="188"/>
    </location>
</feature>
<dbReference type="PIRSF" id="PIRSF038084">
    <property type="entry name" value="HAT-B_cat"/>
    <property type="match status" value="1"/>
</dbReference>
<protein>
    <recommendedName>
        <fullName evidence="3 7">Histone acetyltransferase type B catalytic subunit</fullName>
        <ecNumber evidence="2 7">2.3.1.48</ecNumber>
    </recommendedName>
</protein>
<feature type="region of interest" description="Interaction with histone H4 N-terminus" evidence="9">
    <location>
        <begin position="53"/>
        <end position="55"/>
    </location>
</feature>
<evidence type="ECO:0000256" key="7">
    <source>
        <dbReference type="PIRNR" id="PIRNR038084"/>
    </source>
</evidence>
<feature type="domain" description="Histone acetyl transferase HAT1 N-terminal" evidence="12">
    <location>
        <begin position="20"/>
        <end position="172"/>
    </location>
</feature>
<dbReference type="Proteomes" id="UP001271007">
    <property type="component" value="Unassembled WGS sequence"/>
</dbReference>
<evidence type="ECO:0000256" key="4">
    <source>
        <dbReference type="ARBA" id="ARBA00022679"/>
    </source>
</evidence>
<evidence type="ECO:0000256" key="8">
    <source>
        <dbReference type="PIRSR" id="PIRSR038084-1"/>
    </source>
</evidence>
<dbReference type="InterPro" id="IPR017380">
    <property type="entry name" value="Hist_AcTrfase_B-typ_cat-su"/>
</dbReference>
<dbReference type="Gene3D" id="3.90.360.10">
    <property type="entry name" value="Histone acetyl transferase 1 (HAT1), N-terminal domain"/>
    <property type="match status" value="1"/>
</dbReference>
<evidence type="ECO:0000256" key="2">
    <source>
        <dbReference type="ARBA" id="ARBA00013184"/>
    </source>
</evidence>
<dbReference type="InterPro" id="IPR019467">
    <property type="entry name" value="Hat1_N"/>
</dbReference>